<comment type="caution">
    <text evidence="2">The sequence shown here is derived from an EMBL/GenBank/DDBJ whole genome shotgun (WGS) entry which is preliminary data.</text>
</comment>
<keyword evidence="3" id="KW-1185">Reference proteome</keyword>
<proteinExistence type="predicted"/>
<gene>
    <name evidence="2" type="ORF">CBF35_03180</name>
</gene>
<feature type="transmembrane region" description="Helical" evidence="1">
    <location>
        <begin position="28"/>
        <end position="49"/>
    </location>
</feature>
<evidence type="ECO:0008006" key="4">
    <source>
        <dbReference type="Google" id="ProtNLM"/>
    </source>
</evidence>
<sequence>MVTNRDYLWWQHNFSFLGTSEARQRWEFNLTLILSAILMIALIDYLFVYLNQSLNAKKRLLTLKILLILTAINLGGVGAFPYSANSLSGNLHNIVAANLVYLIVLLIISIRWLLPQISKQFLTTSYLLGGLLVLSCVLFLGVHYLSLTAFELIAFIIAFSWILLLLQALQQLTHQGQNLTITVIELANDTN</sequence>
<dbReference type="RefSeq" id="WP_126778511.1">
    <property type="nucleotide sequence ID" value="NZ_NGJU01000003.1"/>
</dbReference>
<evidence type="ECO:0000313" key="2">
    <source>
        <dbReference type="EMBL" id="RST97266.1"/>
    </source>
</evidence>
<dbReference type="AlphaFoldDB" id="A0A429ZU52"/>
<feature type="transmembrane region" description="Helical" evidence="1">
    <location>
        <begin position="126"/>
        <end position="146"/>
    </location>
</feature>
<dbReference type="InterPro" id="IPR009339">
    <property type="entry name" value="DUF998"/>
</dbReference>
<name>A0A429ZU52_9ENTE</name>
<keyword evidence="1" id="KW-0812">Transmembrane</keyword>
<evidence type="ECO:0000313" key="3">
    <source>
        <dbReference type="Proteomes" id="UP000287239"/>
    </source>
</evidence>
<dbReference type="Pfam" id="PF06197">
    <property type="entry name" value="DUF998"/>
    <property type="match status" value="1"/>
</dbReference>
<dbReference type="EMBL" id="NGJU01000003">
    <property type="protein sequence ID" value="RST97266.1"/>
    <property type="molecule type" value="Genomic_DNA"/>
</dbReference>
<dbReference type="Proteomes" id="UP000287239">
    <property type="component" value="Unassembled WGS sequence"/>
</dbReference>
<reference evidence="2 3" key="1">
    <citation type="submission" date="2017-05" db="EMBL/GenBank/DDBJ databases">
        <title>Vagococcus spp. assemblies.</title>
        <authorList>
            <person name="Gulvik C.A."/>
        </authorList>
    </citation>
    <scope>NUCLEOTIDE SEQUENCE [LARGE SCALE GENOMIC DNA]</scope>
    <source>
        <strain evidence="2 3">NCFB 2777</strain>
    </source>
</reference>
<feature type="transmembrane region" description="Helical" evidence="1">
    <location>
        <begin position="152"/>
        <end position="169"/>
    </location>
</feature>
<evidence type="ECO:0000256" key="1">
    <source>
        <dbReference type="SAM" id="Phobius"/>
    </source>
</evidence>
<organism evidence="2 3">
    <name type="scientific">Vagococcus salmoninarum</name>
    <dbReference type="NCBI Taxonomy" id="2739"/>
    <lineage>
        <taxon>Bacteria</taxon>
        <taxon>Bacillati</taxon>
        <taxon>Bacillota</taxon>
        <taxon>Bacilli</taxon>
        <taxon>Lactobacillales</taxon>
        <taxon>Enterococcaceae</taxon>
        <taxon>Vagococcus</taxon>
    </lineage>
</organism>
<keyword evidence="1" id="KW-0472">Membrane</keyword>
<feature type="transmembrane region" description="Helical" evidence="1">
    <location>
        <begin position="94"/>
        <end position="114"/>
    </location>
</feature>
<keyword evidence="1" id="KW-1133">Transmembrane helix</keyword>
<feature type="transmembrane region" description="Helical" evidence="1">
    <location>
        <begin position="61"/>
        <end position="82"/>
    </location>
</feature>
<dbReference type="GeneID" id="98567358"/>
<accession>A0A429ZU52</accession>
<protein>
    <recommendedName>
        <fullName evidence="4">DUF998 domain-containing protein</fullName>
    </recommendedName>
</protein>